<feature type="compositionally biased region" description="Basic residues" evidence="1">
    <location>
        <begin position="125"/>
        <end position="139"/>
    </location>
</feature>
<keyword evidence="3" id="KW-1185">Reference proteome</keyword>
<gene>
    <name evidence="2" type="ORF">C2845_PM06G27990</name>
</gene>
<sequence length="268" mass="29475">MEVPGSQGEESMAEQREERRVEEGRDRAREVNELGRMGASSLAPRKRSAPAFPASPAPTHCLHYLSLAMDLVHPTKHDKAALWEPGQPLPLATQPSRPQEKTVLPLAISLDHLIDPWPHPPTPSSRRRASSAPPRRHSGGKSGFEAPRNRLDLDADNPNDIKIGVQIEPVFDALARTNMRRPKPTAPSSEAETPRTDSLIARLTGIDGLPDSQQPSPSAAHHKKQPAGRHSSRKQQAAAADKENHSRRRRPRATAPRRGRRSTSSRSP</sequence>
<dbReference type="OrthoDB" id="1939700at2759"/>
<feature type="compositionally biased region" description="Basic residues" evidence="1">
    <location>
        <begin position="245"/>
        <end position="268"/>
    </location>
</feature>
<evidence type="ECO:0000313" key="3">
    <source>
        <dbReference type="Proteomes" id="UP000275267"/>
    </source>
</evidence>
<dbReference type="PANTHER" id="PTHR37751">
    <property type="entry name" value="LOW PROTEIN: M-PHASE INDUCER PHOSPHATASE-LIKE PROTEIN"/>
    <property type="match status" value="1"/>
</dbReference>
<reference evidence="3" key="1">
    <citation type="journal article" date="2019" name="Nat. Commun.">
        <title>The genome of broomcorn millet.</title>
        <authorList>
            <person name="Zou C."/>
            <person name="Miki D."/>
            <person name="Li D."/>
            <person name="Tang Q."/>
            <person name="Xiao L."/>
            <person name="Rajput S."/>
            <person name="Deng P."/>
            <person name="Jia W."/>
            <person name="Huang R."/>
            <person name="Zhang M."/>
            <person name="Sun Y."/>
            <person name="Hu J."/>
            <person name="Fu X."/>
            <person name="Schnable P.S."/>
            <person name="Li F."/>
            <person name="Zhang H."/>
            <person name="Feng B."/>
            <person name="Zhu X."/>
            <person name="Liu R."/>
            <person name="Schnable J.C."/>
            <person name="Zhu J.-K."/>
            <person name="Zhang H."/>
        </authorList>
    </citation>
    <scope>NUCLEOTIDE SEQUENCE [LARGE SCALE GENOMIC DNA]</scope>
</reference>
<organism evidence="2 3">
    <name type="scientific">Panicum miliaceum</name>
    <name type="common">Proso millet</name>
    <name type="synonym">Broomcorn millet</name>
    <dbReference type="NCBI Taxonomy" id="4540"/>
    <lineage>
        <taxon>Eukaryota</taxon>
        <taxon>Viridiplantae</taxon>
        <taxon>Streptophyta</taxon>
        <taxon>Embryophyta</taxon>
        <taxon>Tracheophyta</taxon>
        <taxon>Spermatophyta</taxon>
        <taxon>Magnoliopsida</taxon>
        <taxon>Liliopsida</taxon>
        <taxon>Poales</taxon>
        <taxon>Poaceae</taxon>
        <taxon>PACMAD clade</taxon>
        <taxon>Panicoideae</taxon>
        <taxon>Panicodae</taxon>
        <taxon>Paniceae</taxon>
        <taxon>Panicinae</taxon>
        <taxon>Panicum</taxon>
        <taxon>Panicum sect. Panicum</taxon>
    </lineage>
</organism>
<dbReference type="Proteomes" id="UP000275267">
    <property type="component" value="Unassembled WGS sequence"/>
</dbReference>
<accession>A0A3L6RAQ1</accession>
<feature type="compositionally biased region" description="Basic and acidic residues" evidence="1">
    <location>
        <begin position="13"/>
        <end position="33"/>
    </location>
</feature>
<name>A0A3L6RAQ1_PANMI</name>
<comment type="caution">
    <text evidence="2">The sequence shown here is derived from an EMBL/GenBank/DDBJ whole genome shotgun (WGS) entry which is preliminary data.</text>
</comment>
<evidence type="ECO:0000256" key="1">
    <source>
        <dbReference type="SAM" id="MobiDB-lite"/>
    </source>
</evidence>
<protein>
    <submittedName>
        <fullName evidence="2">Bromodomain-containing protein 4</fullName>
    </submittedName>
</protein>
<dbReference type="EMBL" id="PQIB02000009">
    <property type="protein sequence ID" value="RLM99732.1"/>
    <property type="molecule type" value="Genomic_DNA"/>
</dbReference>
<feature type="region of interest" description="Disordered" evidence="1">
    <location>
        <begin position="114"/>
        <end position="159"/>
    </location>
</feature>
<feature type="region of interest" description="Disordered" evidence="1">
    <location>
        <begin position="1"/>
        <end position="54"/>
    </location>
</feature>
<evidence type="ECO:0000313" key="2">
    <source>
        <dbReference type="EMBL" id="RLM99732.1"/>
    </source>
</evidence>
<feature type="compositionally biased region" description="Basic residues" evidence="1">
    <location>
        <begin position="220"/>
        <end position="233"/>
    </location>
</feature>
<feature type="region of interest" description="Disordered" evidence="1">
    <location>
        <begin position="201"/>
        <end position="268"/>
    </location>
</feature>
<dbReference type="PANTHER" id="PTHR37751:SF1">
    <property type="entry name" value="LOW PROTEIN: M-PHASE INDUCER PHOSPHATASE-LIKE PROTEIN"/>
    <property type="match status" value="1"/>
</dbReference>
<dbReference type="AlphaFoldDB" id="A0A3L6RAQ1"/>
<proteinExistence type="predicted"/>